<dbReference type="InterPro" id="IPR035220">
    <property type="entry name" value="DUF5330"/>
</dbReference>
<feature type="chain" id="PRO_5045449279" evidence="1">
    <location>
        <begin position="26"/>
        <end position="148"/>
    </location>
</feature>
<evidence type="ECO:0000313" key="2">
    <source>
        <dbReference type="EMBL" id="MDP9839534.1"/>
    </source>
</evidence>
<accession>A0ABT9PYH0</accession>
<evidence type="ECO:0000313" key="3">
    <source>
        <dbReference type="Proteomes" id="UP001241472"/>
    </source>
</evidence>
<dbReference type="Proteomes" id="UP001241472">
    <property type="component" value="Unassembled WGS sequence"/>
</dbReference>
<dbReference type="RefSeq" id="WP_306838219.1">
    <property type="nucleotide sequence ID" value="NZ_JAUSRF010000017.1"/>
</dbReference>
<proteinExistence type="predicted"/>
<dbReference type="EMBL" id="JAUSRF010000017">
    <property type="protein sequence ID" value="MDP9839534.1"/>
    <property type="molecule type" value="Genomic_DNA"/>
</dbReference>
<sequence>MWFLIKGSVYFGLGLVALSYFSAHSDEANGPKPFEMANAIAAATGAYDYVSSLCVEKPDVCVKGAETVTALGYRAKEGARVAYELLDKSLAEDEAKAVEAKTVEAIISDPSQQPMPQKIAAATNAQPADQVFTGTVINIPVPMKRPQL</sequence>
<keyword evidence="1" id="KW-0732">Signal</keyword>
<protein>
    <submittedName>
        <fullName evidence="2">Patatin-like phospholipase/acyl hydrolase</fullName>
    </submittedName>
</protein>
<reference evidence="2 3" key="1">
    <citation type="submission" date="2023-07" db="EMBL/GenBank/DDBJ databases">
        <title>Sorghum-associated microbial communities from plants grown in Nebraska, USA.</title>
        <authorList>
            <person name="Schachtman D."/>
        </authorList>
    </citation>
    <scope>NUCLEOTIDE SEQUENCE [LARGE SCALE GENOMIC DNA]</scope>
    <source>
        <strain evidence="2 3">DS1307</strain>
    </source>
</reference>
<evidence type="ECO:0000256" key="1">
    <source>
        <dbReference type="SAM" id="SignalP"/>
    </source>
</evidence>
<keyword evidence="3" id="KW-1185">Reference proteome</keyword>
<comment type="caution">
    <text evidence="2">The sequence shown here is derived from an EMBL/GenBank/DDBJ whole genome shotgun (WGS) entry which is preliminary data.</text>
</comment>
<feature type="signal peptide" evidence="1">
    <location>
        <begin position="1"/>
        <end position="25"/>
    </location>
</feature>
<gene>
    <name evidence="2" type="ORF">J2T09_004310</name>
</gene>
<organism evidence="2 3">
    <name type="scientific">Neorhizobium huautlense</name>
    <dbReference type="NCBI Taxonomy" id="67774"/>
    <lineage>
        <taxon>Bacteria</taxon>
        <taxon>Pseudomonadati</taxon>
        <taxon>Pseudomonadota</taxon>
        <taxon>Alphaproteobacteria</taxon>
        <taxon>Hyphomicrobiales</taxon>
        <taxon>Rhizobiaceae</taxon>
        <taxon>Rhizobium/Agrobacterium group</taxon>
        <taxon>Neorhizobium</taxon>
    </lineage>
</organism>
<dbReference type="Pfam" id="PF17264">
    <property type="entry name" value="DUF5330"/>
    <property type="match status" value="1"/>
</dbReference>
<name>A0ABT9PYH0_9HYPH</name>